<feature type="transmembrane region" description="Helical" evidence="6">
    <location>
        <begin position="12"/>
        <end position="33"/>
    </location>
</feature>
<accession>A0A8J7K081</accession>
<dbReference type="Pfam" id="PF01943">
    <property type="entry name" value="Polysacc_synt"/>
    <property type="match status" value="1"/>
</dbReference>
<dbReference type="CDD" id="cd13128">
    <property type="entry name" value="MATE_Wzx_like"/>
    <property type="match status" value="1"/>
</dbReference>
<feature type="transmembrane region" description="Helical" evidence="6">
    <location>
        <begin position="298"/>
        <end position="320"/>
    </location>
</feature>
<keyword evidence="2" id="KW-1003">Cell membrane</keyword>
<evidence type="ECO:0000256" key="5">
    <source>
        <dbReference type="ARBA" id="ARBA00023136"/>
    </source>
</evidence>
<comment type="subcellular location">
    <subcellularLocation>
        <location evidence="1">Cell membrane</location>
        <topology evidence="1">Multi-pass membrane protein</topology>
    </subcellularLocation>
</comment>
<evidence type="ECO:0000256" key="1">
    <source>
        <dbReference type="ARBA" id="ARBA00004651"/>
    </source>
</evidence>
<comment type="caution">
    <text evidence="7">The sequence shown here is derived from an EMBL/GenBank/DDBJ whole genome shotgun (WGS) entry which is preliminary data.</text>
</comment>
<organism evidence="7 8">
    <name type="scientific">Plectonema cf. radiosum LEGE 06105</name>
    <dbReference type="NCBI Taxonomy" id="945769"/>
    <lineage>
        <taxon>Bacteria</taxon>
        <taxon>Bacillati</taxon>
        <taxon>Cyanobacteriota</taxon>
        <taxon>Cyanophyceae</taxon>
        <taxon>Oscillatoriophycideae</taxon>
        <taxon>Oscillatoriales</taxon>
        <taxon>Microcoleaceae</taxon>
        <taxon>Plectonema</taxon>
    </lineage>
</organism>
<keyword evidence="5 6" id="KW-0472">Membrane</keyword>
<protein>
    <submittedName>
        <fullName evidence="7">Flippase</fullName>
    </submittedName>
</protein>
<feature type="transmembrane region" description="Helical" evidence="6">
    <location>
        <begin position="86"/>
        <end position="110"/>
    </location>
</feature>
<evidence type="ECO:0000313" key="8">
    <source>
        <dbReference type="Proteomes" id="UP000620559"/>
    </source>
</evidence>
<dbReference type="AlphaFoldDB" id="A0A8J7K081"/>
<gene>
    <name evidence="7" type="ORF">IQ247_12140</name>
</gene>
<feature type="transmembrane region" description="Helical" evidence="6">
    <location>
        <begin position="45"/>
        <end position="65"/>
    </location>
</feature>
<keyword evidence="8" id="KW-1185">Reference proteome</keyword>
<dbReference type="PANTHER" id="PTHR30250">
    <property type="entry name" value="PST FAMILY PREDICTED COLANIC ACID TRANSPORTER"/>
    <property type="match status" value="1"/>
</dbReference>
<dbReference type="RefSeq" id="WP_193920297.1">
    <property type="nucleotide sequence ID" value="NZ_JADEWL010000032.1"/>
</dbReference>
<dbReference type="Proteomes" id="UP000620559">
    <property type="component" value="Unassembled WGS sequence"/>
</dbReference>
<dbReference type="EMBL" id="JADEWL010000032">
    <property type="protein sequence ID" value="MBE9213406.1"/>
    <property type="molecule type" value="Genomic_DNA"/>
</dbReference>
<keyword evidence="3 6" id="KW-0812">Transmembrane</keyword>
<feature type="transmembrane region" description="Helical" evidence="6">
    <location>
        <begin position="395"/>
        <end position="413"/>
    </location>
</feature>
<evidence type="ECO:0000256" key="2">
    <source>
        <dbReference type="ARBA" id="ARBA00022475"/>
    </source>
</evidence>
<feature type="transmembrane region" description="Helical" evidence="6">
    <location>
        <begin position="183"/>
        <end position="204"/>
    </location>
</feature>
<feature type="transmembrane region" description="Helical" evidence="6">
    <location>
        <begin position="151"/>
        <end position="171"/>
    </location>
</feature>
<dbReference type="InterPro" id="IPR050833">
    <property type="entry name" value="Poly_Biosynth_Transport"/>
</dbReference>
<feature type="transmembrane region" description="Helical" evidence="6">
    <location>
        <begin position="116"/>
        <end position="139"/>
    </location>
</feature>
<proteinExistence type="predicted"/>
<dbReference type="PANTHER" id="PTHR30250:SF11">
    <property type="entry name" value="O-ANTIGEN TRANSPORTER-RELATED"/>
    <property type="match status" value="1"/>
</dbReference>
<feature type="transmembrane region" description="Helical" evidence="6">
    <location>
        <begin position="368"/>
        <end position="389"/>
    </location>
</feature>
<evidence type="ECO:0000256" key="6">
    <source>
        <dbReference type="SAM" id="Phobius"/>
    </source>
</evidence>
<feature type="transmembrane region" description="Helical" evidence="6">
    <location>
        <begin position="340"/>
        <end position="361"/>
    </location>
</feature>
<dbReference type="GO" id="GO:0005886">
    <property type="term" value="C:plasma membrane"/>
    <property type="evidence" value="ECO:0007669"/>
    <property type="project" value="UniProtKB-SubCell"/>
</dbReference>
<evidence type="ECO:0000256" key="3">
    <source>
        <dbReference type="ARBA" id="ARBA00022692"/>
    </source>
</evidence>
<sequence length="430" mass="46850">MQRFLIRGAGWSVFARITTTGLSFLISILLARLLSVKDYGGYQYIMGWSALLNVPAGLGLAEVITREVASSSGDNRLDRVEGIVRFSYISVLVSSFTITAIVALIITAYPGREWELFPYFLLSLLFLPIQSCLGVSGAIQTGQKKIVLGSLPLLLNFLLFAGTLGTIWAFIPVNDLEIDSIIRIKIICAIVALALALVLAYRSLRMKEITGYKPTIEAVTWLKGGLSLVLMAEMHTINNQADILMLGISAGSENVAIYHAATRLAFLLNFALGAVLVPMKPLISEFFACGQMERLQTLVTRTTRLVFTITLLIALVYILFGNKLLTLLYNPQYASGATALSMLTVAQLFNVGMGPVAAILVMTGNEKVAALGVMISTGINVSLNALLIPRFGIEGAAFATGTSFVIWNTLLMWETRRRLKLHPTIFGKLF</sequence>
<name>A0A8J7K081_9CYAN</name>
<evidence type="ECO:0000313" key="7">
    <source>
        <dbReference type="EMBL" id="MBE9213406.1"/>
    </source>
</evidence>
<evidence type="ECO:0000256" key="4">
    <source>
        <dbReference type="ARBA" id="ARBA00022989"/>
    </source>
</evidence>
<keyword evidence="4 6" id="KW-1133">Transmembrane helix</keyword>
<dbReference type="InterPro" id="IPR002797">
    <property type="entry name" value="Polysacc_synth"/>
</dbReference>
<reference evidence="7" key="1">
    <citation type="submission" date="2020-10" db="EMBL/GenBank/DDBJ databases">
        <authorList>
            <person name="Castelo-Branco R."/>
            <person name="Eusebio N."/>
            <person name="Adriana R."/>
            <person name="Vieira A."/>
            <person name="Brugerolle De Fraissinette N."/>
            <person name="Rezende De Castro R."/>
            <person name="Schneider M.P."/>
            <person name="Vasconcelos V."/>
            <person name="Leao P.N."/>
        </authorList>
    </citation>
    <scope>NUCLEOTIDE SEQUENCE</scope>
    <source>
        <strain evidence="7">LEGE 06105</strain>
    </source>
</reference>